<comment type="caution">
    <text evidence="1">The sequence shown here is derived from an EMBL/GenBank/DDBJ whole genome shotgun (WGS) entry which is preliminary data.</text>
</comment>
<dbReference type="AlphaFoldDB" id="A0A1G2BGN2"/>
<dbReference type="PANTHER" id="PTHR34070:SF1">
    <property type="entry name" value="DNA ALKYLATION REPAIR PROTEIN"/>
    <property type="match status" value="1"/>
</dbReference>
<evidence type="ECO:0000313" key="1">
    <source>
        <dbReference type="EMBL" id="OGY88302.1"/>
    </source>
</evidence>
<dbReference type="Proteomes" id="UP000176420">
    <property type="component" value="Unassembled WGS sequence"/>
</dbReference>
<reference evidence="1 2" key="1">
    <citation type="journal article" date="2016" name="Nat. Commun.">
        <title>Thousands of microbial genomes shed light on interconnected biogeochemical processes in an aquifer system.</title>
        <authorList>
            <person name="Anantharaman K."/>
            <person name="Brown C.T."/>
            <person name="Hug L.A."/>
            <person name="Sharon I."/>
            <person name="Castelle C.J."/>
            <person name="Probst A.J."/>
            <person name="Thomas B.C."/>
            <person name="Singh A."/>
            <person name="Wilkins M.J."/>
            <person name="Karaoz U."/>
            <person name="Brodie E.L."/>
            <person name="Williams K.H."/>
            <person name="Hubbard S.S."/>
            <person name="Banfield J.F."/>
        </authorList>
    </citation>
    <scope>NUCLEOTIDE SEQUENCE [LARGE SCALE GENOMIC DNA]</scope>
</reference>
<gene>
    <name evidence="1" type="ORF">A2319_03905</name>
</gene>
<accession>A0A1G2BGN2</accession>
<evidence type="ECO:0000313" key="2">
    <source>
        <dbReference type="Proteomes" id="UP000176420"/>
    </source>
</evidence>
<protein>
    <submittedName>
        <fullName evidence="1">DNA alkylation repair protein</fullName>
    </submittedName>
</protein>
<dbReference type="SUPFAM" id="SSF48371">
    <property type="entry name" value="ARM repeat"/>
    <property type="match status" value="1"/>
</dbReference>
<proteinExistence type="predicted"/>
<organism evidence="1 2">
    <name type="scientific">Candidatus Kerfeldbacteria bacterium RIFOXYB2_FULL_38_14</name>
    <dbReference type="NCBI Taxonomy" id="1798547"/>
    <lineage>
        <taxon>Bacteria</taxon>
        <taxon>Candidatus Kerfeldiibacteriota</taxon>
    </lineage>
</organism>
<dbReference type="Gene3D" id="1.25.10.90">
    <property type="match status" value="1"/>
</dbReference>
<dbReference type="InterPro" id="IPR016024">
    <property type="entry name" value="ARM-type_fold"/>
</dbReference>
<dbReference type="Pfam" id="PF08713">
    <property type="entry name" value="DNA_alkylation"/>
    <property type="match status" value="1"/>
</dbReference>
<name>A0A1G2BGN2_9BACT</name>
<sequence>MSTRIQLEKELKKQGNKRQALAYLRFFKTGRGEYGEGDKFLGLKVPKQKVLAKKYQTLSLPEIEKLLQSKIHEHRLTALFILRHQFEKAAKEKNEIVQKKIIAIYLKHAAQWVNNWDLVDSSAHYLLGAYLWNKPRKILYTLAKSKNLWERRIAIMSTFCFIKKDDFVDALGIAEILLKDQHDLIQKAVGWMLREVGKCDHQKEVVFLKKYYLTMPRTMLRYAVEKFSKSEKSLYLLGKN</sequence>
<dbReference type="InterPro" id="IPR014825">
    <property type="entry name" value="DNA_alkylation"/>
</dbReference>
<dbReference type="CDD" id="cd06561">
    <property type="entry name" value="AlkD_like"/>
    <property type="match status" value="1"/>
</dbReference>
<dbReference type="PANTHER" id="PTHR34070">
    <property type="entry name" value="ARMADILLO-TYPE FOLD"/>
    <property type="match status" value="1"/>
</dbReference>
<dbReference type="EMBL" id="MHKI01000003">
    <property type="protein sequence ID" value="OGY88302.1"/>
    <property type="molecule type" value="Genomic_DNA"/>
</dbReference>